<dbReference type="Proteomes" id="UP000722989">
    <property type="component" value="Unassembled WGS sequence"/>
</dbReference>
<dbReference type="InterPro" id="IPR001867">
    <property type="entry name" value="OmpR/PhoB-type_DNA-bd"/>
</dbReference>
<keyword evidence="1 2" id="KW-0238">DNA-binding</keyword>
<keyword evidence="5" id="KW-1185">Reference proteome</keyword>
<dbReference type="InterPro" id="IPR016032">
    <property type="entry name" value="Sig_transdc_resp-reg_C-effctor"/>
</dbReference>
<feature type="DNA-binding region" description="OmpR/PhoB-type" evidence="2">
    <location>
        <begin position="1"/>
        <end position="73"/>
    </location>
</feature>
<proteinExistence type="predicted"/>
<organism evidence="4 5">
    <name type="scientific">Planosporangium thailandense</name>
    <dbReference type="NCBI Taxonomy" id="765197"/>
    <lineage>
        <taxon>Bacteria</taxon>
        <taxon>Bacillati</taxon>
        <taxon>Actinomycetota</taxon>
        <taxon>Actinomycetes</taxon>
        <taxon>Micromonosporales</taxon>
        <taxon>Micromonosporaceae</taxon>
        <taxon>Planosporangium</taxon>
    </lineage>
</organism>
<dbReference type="SUPFAM" id="SSF46894">
    <property type="entry name" value="C-terminal effector domain of the bipartite response regulators"/>
    <property type="match status" value="1"/>
</dbReference>
<evidence type="ECO:0000256" key="1">
    <source>
        <dbReference type="ARBA" id="ARBA00023125"/>
    </source>
</evidence>
<evidence type="ECO:0000313" key="5">
    <source>
        <dbReference type="Proteomes" id="UP000722989"/>
    </source>
</evidence>
<dbReference type="Gene3D" id="1.10.10.10">
    <property type="entry name" value="Winged helix-like DNA-binding domain superfamily/Winged helix DNA-binding domain"/>
    <property type="match status" value="1"/>
</dbReference>
<evidence type="ECO:0000313" key="4">
    <source>
        <dbReference type="EMBL" id="NJC73758.1"/>
    </source>
</evidence>
<dbReference type="EMBL" id="JAATVY010000036">
    <property type="protein sequence ID" value="NJC73758.1"/>
    <property type="molecule type" value="Genomic_DNA"/>
</dbReference>
<accession>A0ABX0Y6V5</accession>
<protein>
    <submittedName>
        <fullName evidence="4">Response regulator transcription factor</fullName>
    </submittedName>
</protein>
<sequence length="107" mass="11971">MLTATGYELLRFRLGSPKSPLCNAQILERVYNYDFGGQANVIDLYISYLRMQVDDGREPMIHINAKAGHVAAPTHGPPTRGWTCDTGNIGFKKVTKEMKENAHVYAE</sequence>
<dbReference type="PROSITE" id="PS51755">
    <property type="entry name" value="OMPR_PHOB"/>
    <property type="match status" value="1"/>
</dbReference>
<name>A0ABX0Y6V5_9ACTN</name>
<reference evidence="4 5" key="1">
    <citation type="submission" date="2020-03" db="EMBL/GenBank/DDBJ databases">
        <title>WGS of the type strain of Planosporangium spp.</title>
        <authorList>
            <person name="Thawai C."/>
        </authorList>
    </citation>
    <scope>NUCLEOTIDE SEQUENCE [LARGE SCALE GENOMIC DNA]</scope>
    <source>
        <strain evidence="4 5">TBRC 5610</strain>
    </source>
</reference>
<dbReference type="Pfam" id="PF00486">
    <property type="entry name" value="Trans_reg_C"/>
    <property type="match status" value="1"/>
</dbReference>
<dbReference type="InterPro" id="IPR036388">
    <property type="entry name" value="WH-like_DNA-bd_sf"/>
</dbReference>
<evidence type="ECO:0000259" key="3">
    <source>
        <dbReference type="PROSITE" id="PS51755"/>
    </source>
</evidence>
<evidence type="ECO:0000256" key="2">
    <source>
        <dbReference type="PROSITE-ProRule" id="PRU01091"/>
    </source>
</evidence>
<feature type="domain" description="OmpR/PhoB-type" evidence="3">
    <location>
        <begin position="1"/>
        <end position="73"/>
    </location>
</feature>
<comment type="caution">
    <text evidence="4">The sequence shown here is derived from an EMBL/GenBank/DDBJ whole genome shotgun (WGS) entry which is preliminary data.</text>
</comment>
<gene>
    <name evidence="4" type="ORF">HC031_29180</name>
</gene>